<proteinExistence type="predicted"/>
<dbReference type="OrthoDB" id="205255at2759"/>
<keyword evidence="4" id="KW-1185">Reference proteome</keyword>
<dbReference type="STRING" id="183478.A0A364N7T0"/>
<dbReference type="GO" id="GO:0016020">
    <property type="term" value="C:membrane"/>
    <property type="evidence" value="ECO:0007669"/>
    <property type="project" value="TreeGrafter"/>
</dbReference>
<protein>
    <submittedName>
        <fullName evidence="3">Glycolipid transfer protein</fullName>
    </submittedName>
</protein>
<dbReference type="PANTHER" id="PTHR10219:SF25">
    <property type="entry name" value="PLECKSTRIN HOMOLOGY DOMAIN-CONTAINING FAMILY A MEMBER 8"/>
    <property type="match status" value="1"/>
</dbReference>
<dbReference type="InterPro" id="IPR036497">
    <property type="entry name" value="GLTP_sf"/>
</dbReference>
<dbReference type="PANTHER" id="PTHR10219">
    <property type="entry name" value="GLYCOLIPID TRANSFER PROTEIN-RELATED"/>
    <property type="match status" value="1"/>
</dbReference>
<gene>
    <name evidence="3" type="ORF">DDE83_003232</name>
</gene>
<sequence length="205" mass="22829">MAAAYPPGGTFFDTVTKSFVDVEIDESKDSAIRTTDFLEAAESLTTLFDVLGSAAFKPVKNDMGGNIKKIRDRQLAAPTLSETLQDLVLNELKEKKHVATEGLVWLNRGLDFTAQALRHNISNPSKELSESFRDAYGNTLKPHHSFVVKPLFSAAMSATPYRADFYKKLGDDDTKVQAELEKWLSALEKDVAVLNDFLARKEAKW</sequence>
<keyword evidence="1" id="KW-0813">Transport</keyword>
<dbReference type="Gene3D" id="1.10.3520.10">
    <property type="entry name" value="Glycolipid transfer protein"/>
    <property type="match status" value="1"/>
</dbReference>
<name>A0A364N7T0_STELY</name>
<accession>A0A364N7T0</accession>
<feature type="domain" description="Glycolipid transfer protein" evidence="2">
    <location>
        <begin position="32"/>
        <end position="170"/>
    </location>
</feature>
<dbReference type="AlphaFoldDB" id="A0A364N7T0"/>
<dbReference type="GO" id="GO:1902388">
    <property type="term" value="F:ceramide 1-phosphate transfer activity"/>
    <property type="evidence" value="ECO:0007669"/>
    <property type="project" value="TreeGrafter"/>
</dbReference>
<organism evidence="3 4">
    <name type="scientific">Stemphylium lycopersici</name>
    <name type="common">Tomato gray leaf spot disease fungus</name>
    <name type="synonym">Thyrospora lycopersici</name>
    <dbReference type="NCBI Taxonomy" id="183478"/>
    <lineage>
        <taxon>Eukaryota</taxon>
        <taxon>Fungi</taxon>
        <taxon>Dikarya</taxon>
        <taxon>Ascomycota</taxon>
        <taxon>Pezizomycotina</taxon>
        <taxon>Dothideomycetes</taxon>
        <taxon>Pleosporomycetidae</taxon>
        <taxon>Pleosporales</taxon>
        <taxon>Pleosporineae</taxon>
        <taxon>Pleosporaceae</taxon>
        <taxon>Stemphylium</taxon>
    </lineage>
</organism>
<dbReference type="GO" id="GO:1902387">
    <property type="term" value="F:ceramide 1-phosphate binding"/>
    <property type="evidence" value="ECO:0007669"/>
    <property type="project" value="TreeGrafter"/>
</dbReference>
<dbReference type="EMBL" id="QGDH01000036">
    <property type="protein sequence ID" value="RAR13369.1"/>
    <property type="molecule type" value="Genomic_DNA"/>
</dbReference>
<comment type="caution">
    <text evidence="3">The sequence shown here is derived from an EMBL/GenBank/DDBJ whole genome shotgun (WGS) entry which is preliminary data.</text>
</comment>
<evidence type="ECO:0000256" key="1">
    <source>
        <dbReference type="ARBA" id="ARBA00022448"/>
    </source>
</evidence>
<reference evidence="4" key="1">
    <citation type="submission" date="2018-05" db="EMBL/GenBank/DDBJ databases">
        <title>Draft genome sequence of Stemphylium lycopersici strain CIDEFI 213.</title>
        <authorList>
            <person name="Medina R."/>
            <person name="Franco M.E.E."/>
            <person name="Lucentini C.G."/>
            <person name="Saparrat M.C.N."/>
            <person name="Balatti P.A."/>
        </authorList>
    </citation>
    <scope>NUCLEOTIDE SEQUENCE [LARGE SCALE GENOMIC DNA]</scope>
    <source>
        <strain evidence="4">CIDEFI 213</strain>
    </source>
</reference>
<evidence type="ECO:0000313" key="4">
    <source>
        <dbReference type="Proteomes" id="UP000249619"/>
    </source>
</evidence>
<dbReference type="Proteomes" id="UP000249619">
    <property type="component" value="Unassembled WGS sequence"/>
</dbReference>
<dbReference type="GO" id="GO:0005829">
    <property type="term" value="C:cytosol"/>
    <property type="evidence" value="ECO:0007669"/>
    <property type="project" value="TreeGrafter"/>
</dbReference>
<dbReference type="SUPFAM" id="SSF110004">
    <property type="entry name" value="Glycolipid transfer protein, GLTP"/>
    <property type="match status" value="1"/>
</dbReference>
<evidence type="ECO:0000259" key="2">
    <source>
        <dbReference type="Pfam" id="PF08718"/>
    </source>
</evidence>
<dbReference type="Pfam" id="PF08718">
    <property type="entry name" value="GLTP"/>
    <property type="match status" value="1"/>
</dbReference>
<dbReference type="FunFam" id="1.10.3520.10:FF:000001">
    <property type="entry name" value="Pleckstrin domain-containing family A member 8"/>
    <property type="match status" value="1"/>
</dbReference>
<dbReference type="InterPro" id="IPR014830">
    <property type="entry name" value="Glycolipid_transfer_prot_dom"/>
</dbReference>
<evidence type="ECO:0000313" key="3">
    <source>
        <dbReference type="EMBL" id="RAR13369.1"/>
    </source>
</evidence>